<dbReference type="Proteomes" id="UP000093861">
    <property type="component" value="Unassembled WGS sequence"/>
</dbReference>
<dbReference type="Gene3D" id="1.10.540.10">
    <property type="entry name" value="Acyl-CoA dehydrogenase/oxidase, N-terminal domain"/>
    <property type="match status" value="1"/>
</dbReference>
<keyword evidence="4 6" id="KW-0274">FAD</keyword>
<dbReference type="InterPro" id="IPR036250">
    <property type="entry name" value="AcylCo_DH-like_C"/>
</dbReference>
<evidence type="ECO:0000256" key="2">
    <source>
        <dbReference type="ARBA" id="ARBA00009347"/>
    </source>
</evidence>
<evidence type="ECO:0000313" key="10">
    <source>
        <dbReference type="EMBL" id="OBH62145.1"/>
    </source>
</evidence>
<comment type="caution">
    <text evidence="10">The sequence shown here is derived from an EMBL/GenBank/DDBJ whole genome shotgun (WGS) entry which is preliminary data.</text>
</comment>
<dbReference type="InterPro" id="IPR046373">
    <property type="entry name" value="Acyl-CoA_Oxase/DH_mid-dom_sf"/>
</dbReference>
<dbReference type="Pfam" id="PF02770">
    <property type="entry name" value="Acyl-CoA_dh_M"/>
    <property type="match status" value="1"/>
</dbReference>
<dbReference type="InterPro" id="IPR009075">
    <property type="entry name" value="AcylCo_DH/oxidase_C"/>
</dbReference>
<keyword evidence="3 6" id="KW-0285">Flavoprotein</keyword>
<evidence type="ECO:0000256" key="3">
    <source>
        <dbReference type="ARBA" id="ARBA00022630"/>
    </source>
</evidence>
<reference evidence="10 11" key="1">
    <citation type="submission" date="2016-06" db="EMBL/GenBank/DDBJ databases">
        <authorList>
            <person name="Kjaerup R.B."/>
            <person name="Dalgaard T.S."/>
            <person name="Juul-Madsen H.R."/>
        </authorList>
    </citation>
    <scope>NUCLEOTIDE SEQUENCE [LARGE SCALE GENOMIC DNA]</scope>
    <source>
        <strain evidence="10 11">E2464</strain>
    </source>
</reference>
<feature type="domain" description="Acyl-CoA oxidase/dehydrogenase middle" evidence="8">
    <location>
        <begin position="131"/>
        <end position="213"/>
    </location>
</feature>
<dbReference type="GO" id="GO:0016627">
    <property type="term" value="F:oxidoreductase activity, acting on the CH-CH group of donors"/>
    <property type="evidence" value="ECO:0007669"/>
    <property type="project" value="InterPro"/>
</dbReference>
<dbReference type="SUPFAM" id="SSF56645">
    <property type="entry name" value="Acyl-CoA dehydrogenase NM domain-like"/>
    <property type="match status" value="1"/>
</dbReference>
<evidence type="ECO:0000256" key="4">
    <source>
        <dbReference type="ARBA" id="ARBA00022827"/>
    </source>
</evidence>
<evidence type="ECO:0000259" key="8">
    <source>
        <dbReference type="Pfam" id="PF02770"/>
    </source>
</evidence>
<dbReference type="InterPro" id="IPR006091">
    <property type="entry name" value="Acyl-CoA_Oxase/DH_mid-dom"/>
</dbReference>
<sequence length="400" mass="44018">MSTFGDRPTETQLVEFRNRVRAHITEHAPAIEAREGHRAPETAEQEAKLRRWFAGLFEAGLVGADWPVEYGGRADHHPLHDRIVSEEILRARAPRPVDQVNLAAHVLLHFGSEEQKRTLLPPIRRSEHVWCQLLSEPDAGSDIAAVRSRGARQDDGGWLIDGQKTWITDGHWADMGLALIRTDPTSSRHHGLSVFAVPLSAEGVEVRPIRTIGDAIEVNEVFLTGVRLGAESIIGEVGQGWSIIMAGLDFERFGIGGNVILLELLIDDLVTVASHAQIDGTPALKSDDIRQRVAELAVEAEVAKAFIDDHVERLTSGDEQPGDGSIAKLSFAETYHRVAAFGAELAATASSVGAADHEVRQAKQRLRECWLWSRAYTISGGSSEMMRNILAKRRLHLPSR</sequence>
<comment type="similarity">
    <text evidence="2 6">Belongs to the acyl-CoA dehydrogenase family.</text>
</comment>
<keyword evidence="5 6" id="KW-0560">Oxidoreductase</keyword>
<dbReference type="GO" id="GO:0005886">
    <property type="term" value="C:plasma membrane"/>
    <property type="evidence" value="ECO:0007669"/>
    <property type="project" value="TreeGrafter"/>
</dbReference>
<feature type="domain" description="Acyl-CoA dehydrogenase/oxidase N-terminal" evidence="9">
    <location>
        <begin position="15"/>
        <end position="125"/>
    </location>
</feature>
<dbReference type="InterPro" id="IPR052161">
    <property type="entry name" value="Mycobact_Acyl-CoA_DH"/>
</dbReference>
<dbReference type="Pfam" id="PF02771">
    <property type="entry name" value="Acyl-CoA_dh_N"/>
    <property type="match status" value="1"/>
</dbReference>
<evidence type="ECO:0000256" key="6">
    <source>
        <dbReference type="RuleBase" id="RU362125"/>
    </source>
</evidence>
<dbReference type="RefSeq" id="WP_064951536.1">
    <property type="nucleotide sequence ID" value="NZ_LZJS01000068.1"/>
</dbReference>
<evidence type="ECO:0000259" key="7">
    <source>
        <dbReference type="Pfam" id="PF00441"/>
    </source>
</evidence>
<dbReference type="Gene3D" id="1.20.140.10">
    <property type="entry name" value="Butyryl-CoA Dehydrogenase, subunit A, domain 3"/>
    <property type="match status" value="1"/>
</dbReference>
<dbReference type="Pfam" id="PF00441">
    <property type="entry name" value="Acyl-CoA_dh_1"/>
    <property type="match status" value="1"/>
</dbReference>
<evidence type="ECO:0000259" key="9">
    <source>
        <dbReference type="Pfam" id="PF02771"/>
    </source>
</evidence>
<dbReference type="AlphaFoldDB" id="A0A1A2SDP0"/>
<evidence type="ECO:0000313" key="11">
    <source>
        <dbReference type="Proteomes" id="UP000093861"/>
    </source>
</evidence>
<organism evidence="10 11">
    <name type="scientific">Mycobacterium colombiense</name>
    <dbReference type="NCBI Taxonomy" id="339268"/>
    <lineage>
        <taxon>Bacteria</taxon>
        <taxon>Bacillati</taxon>
        <taxon>Actinomycetota</taxon>
        <taxon>Actinomycetes</taxon>
        <taxon>Mycobacteriales</taxon>
        <taxon>Mycobacteriaceae</taxon>
        <taxon>Mycobacterium</taxon>
        <taxon>Mycobacterium avium complex (MAC)</taxon>
    </lineage>
</organism>
<comment type="cofactor">
    <cofactor evidence="1 6">
        <name>FAD</name>
        <dbReference type="ChEBI" id="CHEBI:57692"/>
    </cofactor>
</comment>
<dbReference type="InterPro" id="IPR013786">
    <property type="entry name" value="AcylCoA_DH/ox_N"/>
</dbReference>
<dbReference type="PANTHER" id="PTHR43292">
    <property type="entry name" value="ACYL-COA DEHYDROGENASE"/>
    <property type="match status" value="1"/>
</dbReference>
<name>A0A1A2SDP0_9MYCO</name>
<feature type="domain" description="Acyl-CoA dehydrogenase/oxidase C-terminal" evidence="7">
    <location>
        <begin position="238"/>
        <end position="393"/>
    </location>
</feature>
<evidence type="ECO:0000256" key="5">
    <source>
        <dbReference type="ARBA" id="ARBA00023002"/>
    </source>
</evidence>
<dbReference type="SUPFAM" id="SSF47203">
    <property type="entry name" value="Acyl-CoA dehydrogenase C-terminal domain-like"/>
    <property type="match status" value="1"/>
</dbReference>
<accession>A0A1A2SDP0</accession>
<dbReference type="Gene3D" id="2.40.110.10">
    <property type="entry name" value="Butyryl-CoA Dehydrogenase, subunit A, domain 2"/>
    <property type="match status" value="1"/>
</dbReference>
<dbReference type="GO" id="GO:0050660">
    <property type="term" value="F:flavin adenine dinucleotide binding"/>
    <property type="evidence" value="ECO:0007669"/>
    <property type="project" value="InterPro"/>
</dbReference>
<dbReference type="InterPro" id="IPR037069">
    <property type="entry name" value="AcylCoA_DH/ox_N_sf"/>
</dbReference>
<proteinExistence type="inferred from homology"/>
<dbReference type="PANTHER" id="PTHR43292:SF3">
    <property type="entry name" value="ACYL-COA DEHYDROGENASE FADE29"/>
    <property type="match status" value="1"/>
</dbReference>
<evidence type="ECO:0000256" key="1">
    <source>
        <dbReference type="ARBA" id="ARBA00001974"/>
    </source>
</evidence>
<dbReference type="EMBL" id="LZJS01000068">
    <property type="protein sequence ID" value="OBH62145.1"/>
    <property type="molecule type" value="Genomic_DNA"/>
</dbReference>
<dbReference type="InterPro" id="IPR009100">
    <property type="entry name" value="AcylCoA_DH/oxidase_NM_dom_sf"/>
</dbReference>
<gene>
    <name evidence="10" type="ORF">A5685_02485</name>
</gene>
<protein>
    <submittedName>
        <fullName evidence="10">Acyl-CoA dehydrogenase</fullName>
    </submittedName>
</protein>